<dbReference type="InterPro" id="IPR002591">
    <property type="entry name" value="Phosphodiest/P_Trfase"/>
</dbReference>
<sequence length="381" mass="40143">MSTDLPVPGYGASDLAGVLPRVVASLGVAHPTYAELSPTLPPARSAVVVLLDGLGLELLRTRSGHAPYLRSLLAAGADQAGTAGFPATTATSMGTFGTGLSPGRHGLVGYLVRDPARDLLFNELDWIDGPDSLSWQPNPTAFEIAGRDGIEVTMVGAGYFDGSGLTKAALRGAKVLSSYRLSERVDLTLAAVRGKGRSLVYLYWGDIDRIGHTTGCGSLQWVEELERVDAELARLAAALPPGVSLTVTADHGMVDVPFEDRIDLSADPELVAGVHLTGGEPRALQLYTVPGAAEDVATTWRDRFAGSAWVLTRDEAITAGLFGRVDTAVRDRIGDVLVAMRSNGCVYDARTIKPVLLELVGQHGSLTDAELFVPVLHAPAN</sequence>
<dbReference type="Gene3D" id="3.40.720.10">
    <property type="entry name" value="Alkaline Phosphatase, subunit A"/>
    <property type="match status" value="1"/>
</dbReference>
<dbReference type="PANTHER" id="PTHR10151:SF120">
    <property type="entry name" value="BIS(5'-ADENOSYL)-TRIPHOSPHATASE"/>
    <property type="match status" value="1"/>
</dbReference>
<name>A0ABW2AS09_9MICO</name>
<keyword evidence="2" id="KW-1185">Reference proteome</keyword>
<evidence type="ECO:0000313" key="1">
    <source>
        <dbReference type="EMBL" id="MFC6713588.1"/>
    </source>
</evidence>
<gene>
    <name evidence="1" type="ORF">ACFQBT_06965</name>
</gene>
<dbReference type="RefSeq" id="WP_377821460.1">
    <property type="nucleotide sequence ID" value="NZ_JBHSWJ010000002.1"/>
</dbReference>
<evidence type="ECO:0000313" key="2">
    <source>
        <dbReference type="Proteomes" id="UP001596356"/>
    </source>
</evidence>
<comment type="caution">
    <text evidence="1">The sequence shown here is derived from an EMBL/GenBank/DDBJ whole genome shotgun (WGS) entry which is preliminary data.</text>
</comment>
<dbReference type="InterPro" id="IPR017850">
    <property type="entry name" value="Alkaline_phosphatase_core_sf"/>
</dbReference>
<proteinExistence type="predicted"/>
<dbReference type="PANTHER" id="PTHR10151">
    <property type="entry name" value="ECTONUCLEOTIDE PYROPHOSPHATASE/PHOSPHODIESTERASE"/>
    <property type="match status" value="1"/>
</dbReference>
<protein>
    <submittedName>
        <fullName evidence="1">Alkaline phosphatase family protein</fullName>
    </submittedName>
</protein>
<dbReference type="Pfam" id="PF01663">
    <property type="entry name" value="Phosphodiest"/>
    <property type="match status" value="1"/>
</dbReference>
<accession>A0ABW2AS09</accession>
<dbReference type="Proteomes" id="UP001596356">
    <property type="component" value="Unassembled WGS sequence"/>
</dbReference>
<organism evidence="1 2">
    <name type="scientific">Branchiibius cervicis</name>
    <dbReference type="NCBI Taxonomy" id="908252"/>
    <lineage>
        <taxon>Bacteria</taxon>
        <taxon>Bacillati</taxon>
        <taxon>Actinomycetota</taxon>
        <taxon>Actinomycetes</taxon>
        <taxon>Micrococcales</taxon>
        <taxon>Dermacoccaceae</taxon>
        <taxon>Branchiibius</taxon>
    </lineage>
</organism>
<reference evidence="2" key="1">
    <citation type="journal article" date="2019" name="Int. J. Syst. Evol. Microbiol.">
        <title>The Global Catalogue of Microorganisms (GCM) 10K type strain sequencing project: providing services to taxonomists for standard genome sequencing and annotation.</title>
        <authorList>
            <consortium name="The Broad Institute Genomics Platform"/>
            <consortium name="The Broad Institute Genome Sequencing Center for Infectious Disease"/>
            <person name="Wu L."/>
            <person name="Ma J."/>
        </authorList>
    </citation>
    <scope>NUCLEOTIDE SEQUENCE [LARGE SCALE GENOMIC DNA]</scope>
    <source>
        <strain evidence="2">NBRC 106593</strain>
    </source>
</reference>
<dbReference type="EMBL" id="JBHSWJ010000002">
    <property type="protein sequence ID" value="MFC6713588.1"/>
    <property type="molecule type" value="Genomic_DNA"/>
</dbReference>
<dbReference type="SUPFAM" id="SSF53649">
    <property type="entry name" value="Alkaline phosphatase-like"/>
    <property type="match status" value="1"/>
</dbReference>